<dbReference type="GO" id="GO:0061542">
    <property type="term" value="F:3-demethylubiquinol 3-O-methyltransferase activity"/>
    <property type="evidence" value="ECO:0007669"/>
    <property type="project" value="UniProtKB-EC"/>
</dbReference>
<protein>
    <submittedName>
        <fullName evidence="2">Class I SAM-dependent methyltransferase</fullName>
        <ecNumber evidence="2">2.1.1.222</ecNumber>
        <ecNumber evidence="2">2.1.1.64</ecNumber>
    </submittedName>
</protein>
<dbReference type="EC" id="2.1.1.64" evidence="2"/>
<evidence type="ECO:0000313" key="3">
    <source>
        <dbReference type="Proteomes" id="UP001597322"/>
    </source>
</evidence>
<name>A0ABW4LZV9_9HYPH</name>
<keyword evidence="2" id="KW-0489">Methyltransferase</keyword>
<dbReference type="EC" id="2.1.1.222" evidence="2"/>
<dbReference type="EMBL" id="JBHUEQ010000004">
    <property type="protein sequence ID" value="MFD1744727.1"/>
    <property type="molecule type" value="Genomic_DNA"/>
</dbReference>
<keyword evidence="3" id="KW-1185">Reference proteome</keyword>
<evidence type="ECO:0000259" key="1">
    <source>
        <dbReference type="Pfam" id="PF13649"/>
    </source>
</evidence>
<dbReference type="Pfam" id="PF13649">
    <property type="entry name" value="Methyltransf_25"/>
    <property type="match status" value="1"/>
</dbReference>
<organism evidence="2 3">
    <name type="scientific">Rhizobium helianthi</name>
    <dbReference type="NCBI Taxonomy" id="1132695"/>
    <lineage>
        <taxon>Bacteria</taxon>
        <taxon>Pseudomonadati</taxon>
        <taxon>Pseudomonadota</taxon>
        <taxon>Alphaproteobacteria</taxon>
        <taxon>Hyphomicrobiales</taxon>
        <taxon>Rhizobiaceae</taxon>
        <taxon>Rhizobium/Agrobacterium group</taxon>
        <taxon>Rhizobium</taxon>
    </lineage>
</organism>
<comment type="caution">
    <text evidence="2">The sequence shown here is derived from an EMBL/GenBank/DDBJ whole genome shotgun (WGS) entry which is preliminary data.</text>
</comment>
<proteinExistence type="predicted"/>
<reference evidence="3" key="1">
    <citation type="journal article" date="2019" name="Int. J. Syst. Evol. Microbiol.">
        <title>The Global Catalogue of Microorganisms (GCM) 10K type strain sequencing project: providing services to taxonomists for standard genome sequencing and annotation.</title>
        <authorList>
            <consortium name="The Broad Institute Genomics Platform"/>
            <consortium name="The Broad Institute Genome Sequencing Center for Infectious Disease"/>
            <person name="Wu L."/>
            <person name="Ma J."/>
        </authorList>
    </citation>
    <scope>NUCLEOTIDE SEQUENCE [LARGE SCALE GENOMIC DNA]</scope>
    <source>
        <strain evidence="3">CG52</strain>
    </source>
</reference>
<dbReference type="Proteomes" id="UP001597322">
    <property type="component" value="Unassembled WGS sequence"/>
</dbReference>
<dbReference type="Gene3D" id="3.40.50.150">
    <property type="entry name" value="Vaccinia Virus protein VP39"/>
    <property type="match status" value="1"/>
</dbReference>
<keyword evidence="2" id="KW-0808">Transferase</keyword>
<dbReference type="InterPro" id="IPR029063">
    <property type="entry name" value="SAM-dependent_MTases_sf"/>
</dbReference>
<dbReference type="GO" id="GO:0032259">
    <property type="term" value="P:methylation"/>
    <property type="evidence" value="ECO:0007669"/>
    <property type="project" value="UniProtKB-KW"/>
</dbReference>
<accession>A0ABW4LZV9</accession>
<dbReference type="RefSeq" id="WP_377397049.1">
    <property type="nucleotide sequence ID" value="NZ_JBHUEQ010000004.1"/>
</dbReference>
<sequence length="199" mass="22085">MTAERDVTRDFYAQSASSYADDTVGQTETVYLRHFAGCLSPGDFVLELGCGSGRDSAFLLSRGLRMKPTDGIAEMAEAAQSRLGVPVDVLPFDQIAFEAEFEGVWANACLLHVPRLELPAILNRIHRALKPSGLFYASYKAGQGEGLDGFGRYFNYPDRDWLADAYAEHWQTVEIESSTGSGYDMQPTEWLHVFARKEA</sequence>
<gene>
    <name evidence="2" type="ORF">ACFSE1_04560</name>
</gene>
<dbReference type="CDD" id="cd02440">
    <property type="entry name" value="AdoMet_MTases"/>
    <property type="match status" value="1"/>
</dbReference>
<dbReference type="SUPFAM" id="SSF53335">
    <property type="entry name" value="S-adenosyl-L-methionine-dependent methyltransferases"/>
    <property type="match status" value="1"/>
</dbReference>
<feature type="domain" description="Methyltransferase" evidence="1">
    <location>
        <begin position="45"/>
        <end position="133"/>
    </location>
</feature>
<dbReference type="GO" id="GO:0102208">
    <property type="term" value="F:2-polyprenyl-6-hydroxyphenol methylase activity"/>
    <property type="evidence" value="ECO:0007669"/>
    <property type="project" value="UniProtKB-EC"/>
</dbReference>
<evidence type="ECO:0000313" key="2">
    <source>
        <dbReference type="EMBL" id="MFD1744727.1"/>
    </source>
</evidence>
<dbReference type="InterPro" id="IPR041698">
    <property type="entry name" value="Methyltransf_25"/>
</dbReference>